<organism evidence="3 4">
    <name type="scientific">Nothophoma quercina</name>
    <dbReference type="NCBI Taxonomy" id="749835"/>
    <lineage>
        <taxon>Eukaryota</taxon>
        <taxon>Fungi</taxon>
        <taxon>Dikarya</taxon>
        <taxon>Ascomycota</taxon>
        <taxon>Pezizomycotina</taxon>
        <taxon>Dothideomycetes</taxon>
        <taxon>Pleosporomycetidae</taxon>
        <taxon>Pleosporales</taxon>
        <taxon>Pleosporineae</taxon>
        <taxon>Didymellaceae</taxon>
        <taxon>Nothophoma</taxon>
    </lineage>
</organism>
<proteinExistence type="predicted"/>
<gene>
    <name evidence="3" type="ORF">SLS59_002833</name>
</gene>
<dbReference type="InterPro" id="IPR022137">
    <property type="entry name" value="Znf_prot_DUF3669"/>
</dbReference>
<feature type="domain" description="DUF3669" evidence="2">
    <location>
        <begin position="283"/>
        <end position="348"/>
    </location>
</feature>
<comment type="caution">
    <text evidence="3">The sequence shown here is derived from an EMBL/GenBank/DDBJ whole genome shotgun (WGS) entry which is preliminary data.</text>
</comment>
<name>A0ABR3RRS6_9PLEO</name>
<dbReference type="EMBL" id="JAKIXB020000007">
    <property type="protein sequence ID" value="KAL1607129.1"/>
    <property type="molecule type" value="Genomic_DNA"/>
</dbReference>
<feature type="compositionally biased region" description="Basic and acidic residues" evidence="1">
    <location>
        <begin position="390"/>
        <end position="401"/>
    </location>
</feature>
<reference evidence="3 4" key="1">
    <citation type="submission" date="2024-02" db="EMBL/GenBank/DDBJ databases">
        <title>De novo assembly and annotation of 12 fungi associated with fruit tree decline syndrome in Ontario, Canada.</title>
        <authorList>
            <person name="Sulman M."/>
            <person name="Ellouze W."/>
            <person name="Ilyukhin E."/>
        </authorList>
    </citation>
    <scope>NUCLEOTIDE SEQUENCE [LARGE SCALE GENOMIC DNA]</scope>
    <source>
        <strain evidence="3 4">M97-236</strain>
    </source>
</reference>
<evidence type="ECO:0000259" key="2">
    <source>
        <dbReference type="Pfam" id="PF12417"/>
    </source>
</evidence>
<evidence type="ECO:0000256" key="1">
    <source>
        <dbReference type="SAM" id="MobiDB-lite"/>
    </source>
</evidence>
<feature type="region of interest" description="Disordered" evidence="1">
    <location>
        <begin position="375"/>
        <end position="401"/>
    </location>
</feature>
<protein>
    <recommendedName>
        <fullName evidence="2">DUF3669 domain-containing protein</fullName>
    </recommendedName>
</protein>
<sequence length="401" mass="45934">MSRSKYHCIGRGGCGSVWVVTEPTPTAIILLSNPRDLNTSGITFPSFTLPKNHVLKREDMDEARSIANDMAMHRRLLDSTNNTKLPFLVPKSYRVLEPDDAIQSHLEFIPGERGRVKKDGEEELRACRTYCQERIPPLPKPVREALIDRYCPESRTESTRTSRADEDCLVRVYCGRRRTAEERARQKMFFTLRNYGATIDQLEELGIDIDGVVEVLAKALATCFWTAGIDANDSEFVFGLPPLSSSDKLGIEARNQSNETQRGPDARMAGAKVFGFLAAEVMLWMLDFDCARYMPTNEQGVQQALDAFWRNDPYFPRPWTNNYTNTDRRSSELFRGKFLEESEKILRPKETVRDEWVDFARLWVDKIEEEGWRRAREGARNGEMASAGRWAERETAEQRAG</sequence>
<evidence type="ECO:0000313" key="4">
    <source>
        <dbReference type="Proteomes" id="UP001521222"/>
    </source>
</evidence>
<accession>A0ABR3RRS6</accession>
<dbReference type="Proteomes" id="UP001521222">
    <property type="component" value="Unassembled WGS sequence"/>
</dbReference>
<keyword evidence="4" id="KW-1185">Reference proteome</keyword>
<dbReference type="PANTHER" id="PTHR40780:SF3">
    <property type="entry name" value="DUF3669 DOMAIN-CONTAINING PROTEIN"/>
    <property type="match status" value="1"/>
</dbReference>
<dbReference type="PANTHER" id="PTHR40780">
    <property type="entry name" value="DUF3669 DOMAIN-CONTAINING PROTEIN"/>
    <property type="match status" value="1"/>
</dbReference>
<evidence type="ECO:0000313" key="3">
    <source>
        <dbReference type="EMBL" id="KAL1607129.1"/>
    </source>
</evidence>
<dbReference type="Pfam" id="PF12417">
    <property type="entry name" value="DUF3669"/>
    <property type="match status" value="1"/>
</dbReference>